<comment type="similarity">
    <text evidence="6">Belongs to the peptidase M48 family.</text>
</comment>
<dbReference type="CDD" id="cd07326">
    <property type="entry name" value="M56_BlaR1_MecR1_like"/>
    <property type="match status" value="1"/>
</dbReference>
<evidence type="ECO:0000256" key="2">
    <source>
        <dbReference type="ARBA" id="ARBA00022723"/>
    </source>
</evidence>
<evidence type="ECO:0000256" key="7">
    <source>
        <dbReference type="SAM" id="Phobius"/>
    </source>
</evidence>
<evidence type="ECO:0000259" key="8">
    <source>
        <dbReference type="Pfam" id="PF01435"/>
    </source>
</evidence>
<feature type="domain" description="Peptidase M48" evidence="8">
    <location>
        <begin position="133"/>
        <end position="195"/>
    </location>
</feature>
<dbReference type="PANTHER" id="PTHR34978">
    <property type="entry name" value="POSSIBLE SENSOR-TRANSDUCER PROTEIN BLAR"/>
    <property type="match status" value="1"/>
</dbReference>
<sequence>MTSWVILAITALATLPAAELLSRARWTWRTPRIGILLWQALGLAWGLAAIGALLGFALAPYGVGVLHGLFALAEDDAELGLHHEAALLAGMALAGSLIGMLLLSGFRVVRARARHRALLNLIAHRGGRGGTLVVDHPEAAAYCVPGMRSKIVISAGTLKLLDSGELDAVLAHEHAHARERHDLVLLPFTSLPRIGLVARSLDAVALLIEMTADDRALQNRPPKELAKALLRFATAPSAATPSCALSALPEGGPVMARVQRLLNPAPRSAWAQSAALAAAALLATGPLLLWTLPH</sequence>
<keyword evidence="2" id="KW-0479">Metal-binding</keyword>
<keyword evidence="7" id="KW-0812">Transmembrane</keyword>
<evidence type="ECO:0000256" key="6">
    <source>
        <dbReference type="RuleBase" id="RU003983"/>
    </source>
</evidence>
<keyword evidence="3 6" id="KW-0378">Hydrolase</keyword>
<gene>
    <name evidence="9" type="ORF">GCM10010439_10590</name>
</gene>
<keyword evidence="4 6" id="KW-0862">Zinc</keyword>
<organism evidence="9 10">
    <name type="scientific">Actinocorallia aurantiaca</name>
    <dbReference type="NCBI Taxonomy" id="46204"/>
    <lineage>
        <taxon>Bacteria</taxon>
        <taxon>Bacillati</taxon>
        <taxon>Actinomycetota</taxon>
        <taxon>Actinomycetes</taxon>
        <taxon>Streptosporangiales</taxon>
        <taxon>Thermomonosporaceae</taxon>
        <taxon>Actinocorallia</taxon>
    </lineage>
</organism>
<name>A0ABN3TYL7_9ACTN</name>
<evidence type="ECO:0000313" key="10">
    <source>
        <dbReference type="Proteomes" id="UP001501842"/>
    </source>
</evidence>
<keyword evidence="7" id="KW-0472">Membrane</keyword>
<protein>
    <submittedName>
        <fullName evidence="9">M56 family metallopeptidase</fullName>
    </submittedName>
</protein>
<evidence type="ECO:0000313" key="9">
    <source>
        <dbReference type="EMBL" id="GAA2721111.1"/>
    </source>
</evidence>
<dbReference type="Proteomes" id="UP001501842">
    <property type="component" value="Unassembled WGS sequence"/>
</dbReference>
<dbReference type="EMBL" id="BAAATZ010000003">
    <property type="protein sequence ID" value="GAA2721111.1"/>
    <property type="molecule type" value="Genomic_DNA"/>
</dbReference>
<dbReference type="InterPro" id="IPR001915">
    <property type="entry name" value="Peptidase_M48"/>
</dbReference>
<feature type="transmembrane region" description="Helical" evidence="7">
    <location>
        <begin position="269"/>
        <end position="292"/>
    </location>
</feature>
<dbReference type="Gene3D" id="3.30.2010.10">
    <property type="entry name" value="Metalloproteases ('zincins'), catalytic domain"/>
    <property type="match status" value="1"/>
</dbReference>
<evidence type="ECO:0000256" key="1">
    <source>
        <dbReference type="ARBA" id="ARBA00022670"/>
    </source>
</evidence>
<evidence type="ECO:0000256" key="3">
    <source>
        <dbReference type="ARBA" id="ARBA00022801"/>
    </source>
</evidence>
<keyword evidence="10" id="KW-1185">Reference proteome</keyword>
<evidence type="ECO:0000256" key="4">
    <source>
        <dbReference type="ARBA" id="ARBA00022833"/>
    </source>
</evidence>
<comment type="cofactor">
    <cofactor evidence="6">
        <name>Zn(2+)</name>
        <dbReference type="ChEBI" id="CHEBI:29105"/>
    </cofactor>
    <text evidence="6">Binds 1 zinc ion per subunit.</text>
</comment>
<feature type="transmembrane region" description="Helical" evidence="7">
    <location>
        <begin position="53"/>
        <end position="73"/>
    </location>
</feature>
<dbReference type="PANTHER" id="PTHR34978:SF3">
    <property type="entry name" value="SLR0241 PROTEIN"/>
    <property type="match status" value="1"/>
</dbReference>
<evidence type="ECO:0000256" key="5">
    <source>
        <dbReference type="ARBA" id="ARBA00023049"/>
    </source>
</evidence>
<proteinExistence type="inferred from homology"/>
<dbReference type="Pfam" id="PF01435">
    <property type="entry name" value="Peptidase_M48"/>
    <property type="match status" value="1"/>
</dbReference>
<comment type="caution">
    <text evidence="9">The sequence shown here is derived from an EMBL/GenBank/DDBJ whole genome shotgun (WGS) entry which is preliminary data.</text>
</comment>
<keyword evidence="5 6" id="KW-0482">Metalloprotease</keyword>
<feature type="transmembrane region" description="Helical" evidence="7">
    <location>
        <begin position="85"/>
        <end position="106"/>
    </location>
</feature>
<dbReference type="InterPro" id="IPR052173">
    <property type="entry name" value="Beta-lactam_resp_regulator"/>
</dbReference>
<reference evidence="9 10" key="1">
    <citation type="journal article" date="2019" name="Int. J. Syst. Evol. Microbiol.">
        <title>The Global Catalogue of Microorganisms (GCM) 10K type strain sequencing project: providing services to taxonomists for standard genome sequencing and annotation.</title>
        <authorList>
            <consortium name="The Broad Institute Genomics Platform"/>
            <consortium name="The Broad Institute Genome Sequencing Center for Infectious Disease"/>
            <person name="Wu L."/>
            <person name="Ma J."/>
        </authorList>
    </citation>
    <scope>NUCLEOTIDE SEQUENCE [LARGE SCALE GENOMIC DNA]</scope>
    <source>
        <strain evidence="9 10">JCM 8201</strain>
    </source>
</reference>
<keyword evidence="7" id="KW-1133">Transmembrane helix</keyword>
<accession>A0ABN3TYL7</accession>
<dbReference type="RefSeq" id="WP_344449001.1">
    <property type="nucleotide sequence ID" value="NZ_BAAATZ010000003.1"/>
</dbReference>
<keyword evidence="1 6" id="KW-0645">Protease</keyword>